<evidence type="ECO:0000313" key="7">
    <source>
        <dbReference type="RefSeq" id="XP_010247006.1"/>
    </source>
</evidence>
<accession>A0A1U7Z487</accession>
<name>A0A1U7Z487_NELNU</name>
<keyword evidence="3" id="KW-0809">Transit peptide</keyword>
<comment type="similarity">
    <text evidence="1">Belongs to the PPR family. PCMP-H subfamily.</text>
</comment>
<dbReference type="RefSeq" id="XP_010247007.1">
    <property type="nucleotide sequence ID" value="XM_010248705.2"/>
</dbReference>
<keyword evidence="2" id="KW-0677">Repeat</keyword>
<dbReference type="InterPro" id="IPR046960">
    <property type="entry name" value="PPR_At4g14850-like_plant"/>
</dbReference>
<dbReference type="FunFam" id="1.25.40.10:FF:000488">
    <property type="entry name" value="Pentatricopeptide repeat-containing protein, mitochondrial"/>
    <property type="match status" value="1"/>
</dbReference>
<keyword evidence="6" id="KW-1185">Reference proteome</keyword>
<evidence type="ECO:0000256" key="1">
    <source>
        <dbReference type="ARBA" id="ARBA00006643"/>
    </source>
</evidence>
<dbReference type="InterPro" id="IPR046849">
    <property type="entry name" value="E2_motif"/>
</dbReference>
<reference evidence="7 8" key="1">
    <citation type="submission" date="2025-04" db="UniProtKB">
        <authorList>
            <consortium name="RefSeq"/>
        </authorList>
    </citation>
    <scope>IDENTIFICATION</scope>
</reference>
<dbReference type="InterPro" id="IPR046848">
    <property type="entry name" value="E_motif"/>
</dbReference>
<dbReference type="Pfam" id="PF20431">
    <property type="entry name" value="E_motif"/>
    <property type="match status" value="1"/>
</dbReference>
<evidence type="ECO:0000313" key="6">
    <source>
        <dbReference type="Proteomes" id="UP000189703"/>
    </source>
</evidence>
<feature type="repeat" description="PPR" evidence="4">
    <location>
        <begin position="403"/>
        <end position="437"/>
    </location>
</feature>
<protein>
    <submittedName>
        <fullName evidence="7 8">Pentatricopeptide repeat-containing protein At5g50390, chloroplastic</fullName>
    </submittedName>
</protein>
<dbReference type="FunFam" id="1.25.40.10:FF:000344">
    <property type="entry name" value="Pentatricopeptide repeat-containing protein"/>
    <property type="match status" value="1"/>
</dbReference>
<dbReference type="eggNOG" id="KOG4197">
    <property type="taxonomic scope" value="Eukaryota"/>
</dbReference>
<dbReference type="Pfam" id="PF01535">
    <property type="entry name" value="PPR"/>
    <property type="match status" value="5"/>
</dbReference>
<dbReference type="AlphaFoldDB" id="A0A1U7Z487"/>
<evidence type="ECO:0000256" key="2">
    <source>
        <dbReference type="ARBA" id="ARBA00022737"/>
    </source>
</evidence>
<feature type="repeat" description="PPR" evidence="4">
    <location>
        <begin position="201"/>
        <end position="231"/>
    </location>
</feature>
<evidence type="ECO:0000259" key="5">
    <source>
        <dbReference type="Pfam" id="PF14432"/>
    </source>
</evidence>
<feature type="domain" description="DYW" evidence="5">
    <location>
        <begin position="618"/>
        <end position="709"/>
    </location>
</feature>
<evidence type="ECO:0000313" key="8">
    <source>
        <dbReference type="RefSeq" id="XP_010247007.1"/>
    </source>
</evidence>
<feature type="repeat" description="PPR" evidence="4">
    <location>
        <begin position="135"/>
        <end position="169"/>
    </location>
</feature>
<feature type="repeat" description="PPR" evidence="4">
    <location>
        <begin position="302"/>
        <end position="336"/>
    </location>
</feature>
<sequence>MEIPLSRFQSISLDQLQSSSSSSFPCFLLGSKIFTQGKISFFSASDFFKTRRSFRTLPFHFNCYSLEQGLQPRPKPKPKQTTQNLELEIRPEETQIRKPTSGLCTRIEKLVFYKRYEEALELFEILESEGEYYVEPSTYDALVDACIAKKSIRGVKKVFNYMTESGFQPDQYMNNRVLLMHVKCGMMIDARRLFEEMPERNIVSWNTIIAGLVDSGNFIEAFQLFLLMWREFSDAESRMFATMIRASSGLGLVSAGKQLHSCVLKMGISGNIFVSCALIDMYSKCGNIEDAQFVFGEMPEKTVVGWNTIIAGYALHGYSQEALNLYYEMRDSGVKMDHFTYSIIIRICSRLGSLEHAKQAHAGLVRHGFGLDIVANTALVDFYRKWGRIEDARHVFDKMPRKNIISWNALIAGYGNHGQGVEAIEMFEQMLREGMVPNHVTFLAVLSACSYSGLSDEGWKIFESMNRVYKIKPRAMHYACMIELLGREGLLDEAFALIRGAPFTPTMNMWAALLTACRVHKNVELGKYAAEKLYRMEPEKLSNYILLLNIYNSSGRLKEAAAVVQTLKRRGLRMLPACTWIEIKKTSHVFLSGDRSHAQSEEIYKKLNELMLEIGKHGYIPEKKSLLPDVDEQEERILSFHSEKLAIAFGIISTPDSTSLQIVQSHRICGDCHNVVKLIAMVTRRVIVIRDGSRFHHFKDGTCSCGDYW</sequence>
<dbReference type="InterPro" id="IPR002885">
    <property type="entry name" value="PPR_rpt"/>
</dbReference>
<dbReference type="InterPro" id="IPR032867">
    <property type="entry name" value="DYW_dom"/>
</dbReference>
<dbReference type="GO" id="GO:0003723">
    <property type="term" value="F:RNA binding"/>
    <property type="evidence" value="ECO:0007669"/>
    <property type="project" value="InterPro"/>
</dbReference>
<dbReference type="FunFam" id="1.25.40.10:FF:002966">
    <property type="entry name" value="Pentatricopeptide repeat-containing protein At5g50390, chloroplastic"/>
    <property type="match status" value="1"/>
</dbReference>
<dbReference type="SUPFAM" id="SSF48452">
    <property type="entry name" value="TPR-like"/>
    <property type="match status" value="1"/>
</dbReference>
<dbReference type="KEGG" id="nnu:104590160"/>
<dbReference type="Gene3D" id="1.25.40.10">
    <property type="entry name" value="Tetratricopeptide repeat domain"/>
    <property type="match status" value="3"/>
</dbReference>
<dbReference type="OrthoDB" id="185373at2759"/>
<dbReference type="InterPro" id="IPR011990">
    <property type="entry name" value="TPR-like_helical_dom_sf"/>
</dbReference>
<dbReference type="Pfam" id="PF13041">
    <property type="entry name" value="PPR_2"/>
    <property type="match status" value="2"/>
</dbReference>
<evidence type="ECO:0000256" key="4">
    <source>
        <dbReference type="PROSITE-ProRule" id="PRU00708"/>
    </source>
</evidence>
<dbReference type="OMA" id="ACIIELF"/>
<dbReference type="Pfam" id="PF20430">
    <property type="entry name" value="Eplus_motif"/>
    <property type="match status" value="1"/>
</dbReference>
<dbReference type="PANTHER" id="PTHR47926">
    <property type="entry name" value="PENTATRICOPEPTIDE REPEAT-CONTAINING PROTEIN"/>
    <property type="match status" value="1"/>
</dbReference>
<dbReference type="Proteomes" id="UP000189703">
    <property type="component" value="Unplaced"/>
</dbReference>
<dbReference type="PANTHER" id="PTHR47926:SF434">
    <property type="entry name" value="PENTATRICOPEPTIDE REPEAT SUPERFAMILY PROTEIN"/>
    <property type="match status" value="1"/>
</dbReference>
<evidence type="ECO:0000256" key="3">
    <source>
        <dbReference type="ARBA" id="ARBA00022946"/>
    </source>
</evidence>
<dbReference type="Pfam" id="PF14432">
    <property type="entry name" value="DYW_deaminase"/>
    <property type="match status" value="1"/>
</dbReference>
<feature type="repeat" description="PPR" evidence="4">
    <location>
        <begin position="337"/>
        <end position="371"/>
    </location>
</feature>
<dbReference type="NCBIfam" id="TIGR00756">
    <property type="entry name" value="PPR"/>
    <property type="match status" value="5"/>
</dbReference>
<gene>
    <name evidence="7 8" type="primary">LOC104590160</name>
</gene>
<organism evidence="6 8">
    <name type="scientific">Nelumbo nucifera</name>
    <name type="common">Sacred lotus</name>
    <dbReference type="NCBI Taxonomy" id="4432"/>
    <lineage>
        <taxon>Eukaryota</taxon>
        <taxon>Viridiplantae</taxon>
        <taxon>Streptophyta</taxon>
        <taxon>Embryophyta</taxon>
        <taxon>Tracheophyta</taxon>
        <taxon>Spermatophyta</taxon>
        <taxon>Magnoliopsida</taxon>
        <taxon>Proteales</taxon>
        <taxon>Nelumbonaceae</taxon>
        <taxon>Nelumbo</taxon>
    </lineage>
</organism>
<dbReference type="RefSeq" id="XP_010247006.1">
    <property type="nucleotide sequence ID" value="XM_010248704.2"/>
</dbReference>
<proteinExistence type="inferred from homology"/>
<dbReference type="GeneID" id="104590160"/>
<dbReference type="GO" id="GO:0009451">
    <property type="term" value="P:RNA modification"/>
    <property type="evidence" value="ECO:0007669"/>
    <property type="project" value="InterPro"/>
</dbReference>
<dbReference type="GO" id="GO:0008270">
    <property type="term" value="F:zinc ion binding"/>
    <property type="evidence" value="ECO:0007669"/>
    <property type="project" value="InterPro"/>
</dbReference>
<dbReference type="PROSITE" id="PS51375">
    <property type="entry name" value="PPR"/>
    <property type="match status" value="5"/>
</dbReference>